<evidence type="ECO:0000313" key="7">
    <source>
        <dbReference type="EMBL" id="KHK89532.1"/>
    </source>
</evidence>
<comment type="caution">
    <text evidence="3">Lacks conserved residue(s) required for the propagation of feature annotation.</text>
</comment>
<dbReference type="GO" id="GO:0004632">
    <property type="term" value="F:phosphopantothenate--cysteine ligase activity"/>
    <property type="evidence" value="ECO:0007669"/>
    <property type="project" value="UniProtKB-UniRule"/>
</dbReference>
<feature type="compositionally biased region" description="Basic and acidic residues" evidence="4">
    <location>
        <begin position="259"/>
        <end position="275"/>
    </location>
</feature>
<feature type="region of interest" description="Disordered" evidence="4">
    <location>
        <begin position="188"/>
        <end position="230"/>
    </location>
</feature>
<keyword evidence="2 3" id="KW-0456">Lyase</keyword>
<keyword evidence="3" id="KW-0436">Ligase</keyword>
<dbReference type="Gene3D" id="3.40.50.1950">
    <property type="entry name" value="Flavin prenyltransferase-like"/>
    <property type="match status" value="1"/>
</dbReference>
<gene>
    <name evidence="3" type="primary">coaBC</name>
    <name evidence="7" type="ORF">LK12_20755</name>
</gene>
<keyword evidence="3" id="KW-0288">FMN</keyword>
<comment type="cofactor">
    <cofactor evidence="3">
        <name>FMN</name>
        <dbReference type="ChEBI" id="CHEBI:58210"/>
    </cofactor>
    <text evidence="3">Binds 1 FMN per subunit.</text>
</comment>
<keyword evidence="3" id="KW-0511">Multifunctional enzyme</keyword>
<accession>A0A0B1ZJP0</accession>
<feature type="region of interest" description="Disordered" evidence="4">
    <location>
        <begin position="286"/>
        <end position="333"/>
    </location>
</feature>
<name>A0A0B1ZJP0_9SPHN</name>
<dbReference type="EMBL" id="JTDI01000007">
    <property type="protein sequence ID" value="KHK89532.1"/>
    <property type="molecule type" value="Genomic_DNA"/>
</dbReference>
<dbReference type="HAMAP" id="MF_02225">
    <property type="entry name" value="CoaBC"/>
    <property type="match status" value="1"/>
</dbReference>
<keyword evidence="3" id="KW-0460">Magnesium</keyword>
<feature type="binding site" evidence="3">
    <location>
        <position position="485"/>
    </location>
    <ligand>
        <name>CTP</name>
        <dbReference type="ChEBI" id="CHEBI:37563"/>
    </ligand>
</feature>
<feature type="binding site" evidence="3">
    <location>
        <position position="489"/>
    </location>
    <ligand>
        <name>CTP</name>
        <dbReference type="ChEBI" id="CHEBI:37563"/>
    </ligand>
</feature>
<comment type="catalytic activity">
    <reaction evidence="3">
        <text>N-[(R)-4-phosphopantothenoyl]-L-cysteine + H(+) = (R)-4'-phosphopantetheine + CO2</text>
        <dbReference type="Rhea" id="RHEA:16793"/>
        <dbReference type="ChEBI" id="CHEBI:15378"/>
        <dbReference type="ChEBI" id="CHEBI:16526"/>
        <dbReference type="ChEBI" id="CHEBI:59458"/>
        <dbReference type="ChEBI" id="CHEBI:61723"/>
        <dbReference type="EC" id="4.1.1.36"/>
    </reaction>
</comment>
<evidence type="ECO:0000259" key="6">
    <source>
        <dbReference type="Pfam" id="PF04127"/>
    </source>
</evidence>
<dbReference type="Gene3D" id="3.40.50.10300">
    <property type="entry name" value="CoaB-like"/>
    <property type="match status" value="1"/>
</dbReference>
<evidence type="ECO:0000256" key="4">
    <source>
        <dbReference type="SAM" id="MobiDB-lite"/>
    </source>
</evidence>
<dbReference type="PANTHER" id="PTHR14359">
    <property type="entry name" value="HOMO-OLIGOMERIC FLAVIN CONTAINING CYS DECARBOXYLASE FAMILY"/>
    <property type="match status" value="1"/>
</dbReference>
<feature type="region of interest" description="Phosphopantothenate--cysteine ligase" evidence="3">
    <location>
        <begin position="338"/>
        <end position="543"/>
    </location>
</feature>
<dbReference type="AlphaFoldDB" id="A0A0B1ZJP0"/>
<evidence type="ECO:0000256" key="2">
    <source>
        <dbReference type="ARBA" id="ARBA00023239"/>
    </source>
</evidence>
<sequence length="543" mass="57191">MSGPRILLVVGGGIAAYKACELVRTIRKEGGDVTCVVTEAGTKFVTPMALAALSEKPVYTTLWDLKNEAEMGHIQLSREADLVVVCPATADLMAKMASGIADDLATTMLLATDKPVMAVPAMNVRMWQHPATMRNVQVLREAGVDVMEPDEGTMACGEYGPGRLPDPVAIWQRIAWVLGMGPIEVAPLPGSEPEPAAHPGLPHTAELPEPEPQPGTPWQPEFSEPEPEAGAAEELGLGGLTGSMISRGLQKAKKAISFGHEEEPPVQRSSPEKEAAAPAASLLMAKKGAARSAPPTDPDAINHLVSPYDDAGSPQPFDDGSVEPPPATADGPLKGRHVLVTAGPTWEPIDPVRYIANRSSGKQGFAIAAAAARAGARVTLVAGPVHLETPPGVDRVDVESALQMADAVKRALPADIAVMVAAVADWRTADVAKEKLKKRGSAPPALVLTENPDILATVAARPDRPPLLIGFAAETQDVVKHAKEKRKRKGADWIIANDVSGDVMGGDANAVHIVRGDDVISLPEMPKEDVARILVERFTDALV</sequence>
<dbReference type="GO" id="GO:0010181">
    <property type="term" value="F:FMN binding"/>
    <property type="evidence" value="ECO:0007669"/>
    <property type="project" value="UniProtKB-UniRule"/>
</dbReference>
<dbReference type="Proteomes" id="UP000031057">
    <property type="component" value="Unassembled WGS sequence"/>
</dbReference>
<feature type="binding site" evidence="3">
    <location>
        <position position="471"/>
    </location>
    <ligand>
        <name>CTP</name>
        <dbReference type="ChEBI" id="CHEBI:37563"/>
    </ligand>
</feature>
<dbReference type="SUPFAM" id="SSF52507">
    <property type="entry name" value="Homo-oligomeric flavin-containing Cys decarboxylases, HFCD"/>
    <property type="match status" value="1"/>
</dbReference>
<evidence type="ECO:0000313" key="8">
    <source>
        <dbReference type="Proteomes" id="UP000031057"/>
    </source>
</evidence>
<keyword evidence="3" id="KW-0285">Flavoprotein</keyword>
<evidence type="ECO:0000256" key="1">
    <source>
        <dbReference type="ARBA" id="ARBA00022793"/>
    </source>
</evidence>
<dbReference type="GO" id="GO:0015937">
    <property type="term" value="P:coenzyme A biosynthetic process"/>
    <property type="evidence" value="ECO:0007669"/>
    <property type="project" value="UniProtKB-UniRule"/>
</dbReference>
<reference evidence="7 8" key="1">
    <citation type="submission" date="2014-10" db="EMBL/GenBank/DDBJ databases">
        <title>Genome sequence of Novosphingobium malaysiense MUSC 273(T).</title>
        <authorList>
            <person name="Lee L.-H."/>
        </authorList>
    </citation>
    <scope>NUCLEOTIDE SEQUENCE [LARGE SCALE GENOMIC DNA]</scope>
    <source>
        <strain evidence="7 8">MUSC 273</strain>
    </source>
</reference>
<evidence type="ECO:0000256" key="3">
    <source>
        <dbReference type="HAMAP-Rule" id="MF_02225"/>
    </source>
</evidence>
<dbReference type="Pfam" id="PF02441">
    <property type="entry name" value="Flavoprotein"/>
    <property type="match status" value="1"/>
</dbReference>
<dbReference type="GO" id="GO:0004633">
    <property type="term" value="F:phosphopantothenoylcysteine decarboxylase activity"/>
    <property type="evidence" value="ECO:0007669"/>
    <property type="project" value="UniProtKB-UniRule"/>
</dbReference>
<comment type="catalytic activity">
    <reaction evidence="3">
        <text>(R)-4'-phosphopantothenate + L-cysteine + CTP = N-[(R)-4-phosphopantothenoyl]-L-cysteine + CMP + diphosphate + H(+)</text>
        <dbReference type="Rhea" id="RHEA:19397"/>
        <dbReference type="ChEBI" id="CHEBI:10986"/>
        <dbReference type="ChEBI" id="CHEBI:15378"/>
        <dbReference type="ChEBI" id="CHEBI:33019"/>
        <dbReference type="ChEBI" id="CHEBI:35235"/>
        <dbReference type="ChEBI" id="CHEBI:37563"/>
        <dbReference type="ChEBI" id="CHEBI:59458"/>
        <dbReference type="ChEBI" id="CHEBI:60377"/>
        <dbReference type="EC" id="6.3.2.5"/>
    </reaction>
</comment>
<dbReference type="GO" id="GO:0015941">
    <property type="term" value="P:pantothenate catabolic process"/>
    <property type="evidence" value="ECO:0007669"/>
    <property type="project" value="InterPro"/>
</dbReference>
<dbReference type="InterPro" id="IPR003382">
    <property type="entry name" value="Flavoprotein"/>
</dbReference>
<feature type="domain" description="Flavoprotein" evidence="5">
    <location>
        <begin position="5"/>
        <end position="174"/>
    </location>
</feature>
<comment type="similarity">
    <text evidence="3">In the C-terminal section; belongs to the PPC synthetase family.</text>
</comment>
<dbReference type="UniPathway" id="UPA00241">
    <property type="reaction ID" value="UER00353"/>
</dbReference>
<dbReference type="GO" id="GO:0071513">
    <property type="term" value="C:phosphopantothenoylcysteine decarboxylase complex"/>
    <property type="evidence" value="ECO:0007669"/>
    <property type="project" value="TreeGrafter"/>
</dbReference>
<dbReference type="RefSeq" id="WP_039288509.1">
    <property type="nucleotide sequence ID" value="NZ_JTDI01000007.1"/>
</dbReference>
<dbReference type="Pfam" id="PF04127">
    <property type="entry name" value="DFP"/>
    <property type="match status" value="1"/>
</dbReference>
<dbReference type="InterPro" id="IPR007085">
    <property type="entry name" value="DNA/pantothenate-metab_flavo_C"/>
</dbReference>
<feature type="binding site" evidence="3">
    <location>
        <position position="425"/>
    </location>
    <ligand>
        <name>CTP</name>
        <dbReference type="ChEBI" id="CHEBI:37563"/>
    </ligand>
</feature>
<feature type="active site" description="Proton donor" evidence="3">
    <location>
        <position position="156"/>
    </location>
</feature>
<dbReference type="InterPro" id="IPR036551">
    <property type="entry name" value="Flavin_trans-like"/>
</dbReference>
<comment type="pathway">
    <text evidence="3">Cofactor biosynthesis; coenzyme A biosynthesis; CoA from (R)-pantothenate: step 2/5.</text>
</comment>
<comment type="similarity">
    <text evidence="3">In the N-terminal section; belongs to the HFCD (homo-oligomeric flavin containing Cys decarboxylase) superfamily.</text>
</comment>
<feature type="binding site" evidence="3">
    <location>
        <begin position="452"/>
        <end position="455"/>
    </location>
    <ligand>
        <name>CTP</name>
        <dbReference type="ChEBI" id="CHEBI:37563"/>
    </ligand>
</feature>
<keyword evidence="3" id="KW-0479">Metal-binding</keyword>
<dbReference type="OrthoDB" id="9802554at2"/>
<dbReference type="InterPro" id="IPR035929">
    <property type="entry name" value="CoaB-like_sf"/>
</dbReference>
<feature type="region of interest" description="Phosphopantothenoylcysteine decarboxylase" evidence="3">
    <location>
        <begin position="1"/>
        <end position="337"/>
    </location>
</feature>
<dbReference type="SUPFAM" id="SSF102645">
    <property type="entry name" value="CoaB-like"/>
    <property type="match status" value="1"/>
</dbReference>
<feature type="domain" description="DNA/pantothenate metabolism flavoprotein C-terminal" evidence="6">
    <location>
        <begin position="333"/>
        <end position="538"/>
    </location>
</feature>
<keyword evidence="8" id="KW-1185">Reference proteome</keyword>
<organism evidence="7 8">
    <name type="scientific">Novosphingobium malaysiense</name>
    <dbReference type="NCBI Taxonomy" id="1348853"/>
    <lineage>
        <taxon>Bacteria</taxon>
        <taxon>Pseudomonadati</taxon>
        <taxon>Pseudomonadota</taxon>
        <taxon>Alphaproteobacteria</taxon>
        <taxon>Sphingomonadales</taxon>
        <taxon>Sphingomonadaceae</taxon>
        <taxon>Novosphingobium</taxon>
    </lineage>
</organism>
<comment type="cofactor">
    <cofactor evidence="3">
        <name>Mg(2+)</name>
        <dbReference type="ChEBI" id="CHEBI:18420"/>
    </cofactor>
</comment>
<feature type="binding site" evidence="3">
    <location>
        <position position="435"/>
    </location>
    <ligand>
        <name>CTP</name>
        <dbReference type="ChEBI" id="CHEBI:37563"/>
    </ligand>
</feature>
<dbReference type="EC" id="6.3.2.5" evidence="3"/>
<comment type="caution">
    <text evidence="7">The sequence shown here is derived from an EMBL/GenBank/DDBJ whole genome shotgun (WGS) entry which is preliminary data.</text>
</comment>
<dbReference type="GO" id="GO:0046872">
    <property type="term" value="F:metal ion binding"/>
    <property type="evidence" value="ECO:0007669"/>
    <property type="project" value="UniProtKB-KW"/>
</dbReference>
<feature type="region of interest" description="Disordered" evidence="4">
    <location>
        <begin position="259"/>
        <end position="278"/>
    </location>
</feature>
<protein>
    <recommendedName>
        <fullName evidence="3">Coenzyme A biosynthesis bifunctional protein CoaBC</fullName>
    </recommendedName>
    <alternativeName>
        <fullName evidence="3">DNA/pantothenate metabolism flavoprotein</fullName>
    </alternativeName>
    <alternativeName>
        <fullName evidence="3">Phosphopantothenoylcysteine synthetase/decarboxylase</fullName>
        <shortName evidence="3">PPCS-PPCDC</shortName>
    </alternativeName>
    <domain>
        <recommendedName>
            <fullName evidence="3">Phosphopantothenoylcysteine decarboxylase</fullName>
            <shortName evidence="3">PPC decarboxylase</shortName>
            <shortName evidence="3">PPC-DC</shortName>
            <ecNumber evidence="3">4.1.1.36</ecNumber>
        </recommendedName>
        <alternativeName>
            <fullName evidence="3">CoaC</fullName>
        </alternativeName>
    </domain>
    <domain>
        <recommendedName>
            <fullName evidence="3">Phosphopantothenate--cysteine ligase</fullName>
            <ecNumber evidence="3">6.3.2.5</ecNumber>
        </recommendedName>
        <alternativeName>
            <fullName evidence="3">CoaB</fullName>
        </alternativeName>
        <alternativeName>
            <fullName evidence="3">Phosphopantothenoylcysteine synthetase</fullName>
            <shortName evidence="3">PPC synthetase</shortName>
            <shortName evidence="3">PPC-S</shortName>
        </alternativeName>
    </domain>
</protein>
<evidence type="ECO:0000259" key="5">
    <source>
        <dbReference type="Pfam" id="PF02441"/>
    </source>
</evidence>
<dbReference type="STRING" id="1348853.LK12_20755"/>
<comment type="pathway">
    <text evidence="3">Cofactor biosynthesis; coenzyme A biosynthesis; CoA from (R)-pantothenate: step 3/5.</text>
</comment>
<dbReference type="PANTHER" id="PTHR14359:SF6">
    <property type="entry name" value="PHOSPHOPANTOTHENOYLCYSTEINE DECARBOXYLASE"/>
    <property type="match status" value="1"/>
</dbReference>
<comment type="function">
    <text evidence="3">Catalyzes two sequential steps in the biosynthesis of coenzyme A. In the first step cysteine is conjugated to 4'-phosphopantothenate to form 4-phosphopantothenoylcysteine. In the second step the latter compound is decarboxylated to form 4'-phosphopantotheine.</text>
</comment>
<dbReference type="EC" id="4.1.1.36" evidence="3"/>
<proteinExistence type="inferred from homology"/>
<keyword evidence="1 3" id="KW-0210">Decarboxylase</keyword>
<dbReference type="InterPro" id="IPR005252">
    <property type="entry name" value="CoaBC"/>
</dbReference>